<dbReference type="SUPFAM" id="SSF54928">
    <property type="entry name" value="RNA-binding domain, RBD"/>
    <property type="match status" value="1"/>
</dbReference>
<evidence type="ECO:0000259" key="7">
    <source>
        <dbReference type="PROSITE" id="PS50102"/>
    </source>
</evidence>
<feature type="domain" description="RRM" evidence="7">
    <location>
        <begin position="31"/>
        <end position="109"/>
    </location>
</feature>
<name>A0A7S3TVV9_EMIHU</name>
<dbReference type="InterPro" id="IPR008111">
    <property type="entry name" value="RNA-bd_8"/>
</dbReference>
<evidence type="ECO:0000256" key="1">
    <source>
        <dbReference type="ARBA" id="ARBA00004123"/>
    </source>
</evidence>
<dbReference type="EMBL" id="HBIR01056969">
    <property type="protein sequence ID" value="CAE0594319.1"/>
    <property type="molecule type" value="Transcribed_RNA"/>
</dbReference>
<evidence type="ECO:0000256" key="5">
    <source>
        <dbReference type="ARBA" id="ARBA00023242"/>
    </source>
</evidence>
<gene>
    <name evidence="8" type="ORF">EHUX00137_LOCUS44347</name>
</gene>
<dbReference type="InterPro" id="IPR035979">
    <property type="entry name" value="RBD_domain_sf"/>
</dbReference>
<evidence type="ECO:0000256" key="4">
    <source>
        <dbReference type="ARBA" id="ARBA00022884"/>
    </source>
</evidence>
<dbReference type="GO" id="GO:0005737">
    <property type="term" value="C:cytoplasm"/>
    <property type="evidence" value="ECO:0007669"/>
    <property type="project" value="UniProtKB-SubCell"/>
</dbReference>
<dbReference type="InterPro" id="IPR000504">
    <property type="entry name" value="RRM_dom"/>
</dbReference>
<dbReference type="PROSITE" id="PS50102">
    <property type="entry name" value="RRM"/>
    <property type="match status" value="1"/>
</dbReference>
<evidence type="ECO:0000256" key="2">
    <source>
        <dbReference type="ARBA" id="ARBA00004496"/>
    </source>
</evidence>
<keyword evidence="4 6" id="KW-0694">RNA-binding</keyword>
<dbReference type="CDD" id="cd12324">
    <property type="entry name" value="RRM_RBM8"/>
    <property type="match status" value="1"/>
</dbReference>
<dbReference type="Pfam" id="PF00076">
    <property type="entry name" value="RRM_1"/>
    <property type="match status" value="1"/>
</dbReference>
<organism evidence="8">
    <name type="scientific">Emiliania huxleyi</name>
    <name type="common">Coccolithophore</name>
    <name type="synonym">Pontosphaera huxleyi</name>
    <dbReference type="NCBI Taxonomy" id="2903"/>
    <lineage>
        <taxon>Eukaryota</taxon>
        <taxon>Haptista</taxon>
        <taxon>Haptophyta</taxon>
        <taxon>Prymnesiophyceae</taxon>
        <taxon>Isochrysidales</taxon>
        <taxon>Noelaerhabdaceae</taxon>
        <taxon>Emiliania</taxon>
    </lineage>
</organism>
<sequence length="117" mass="12759">MCAASARAARALRHSPRTEPPLPAASAIEGWIIFVTNLHEETTEDDLHDAFCDIGDIKNLHLNLDRRTGFVKGYALVEYEKQKDAQGAIDEMNGSTLMGSTISVDWAFSAGPSRAAR</sequence>
<accession>A0A7S3TVV9</accession>
<keyword evidence="5" id="KW-0539">Nucleus</keyword>
<proteinExistence type="predicted"/>
<dbReference type="InterPro" id="IPR033744">
    <property type="entry name" value="RRM_RBM8"/>
</dbReference>
<protein>
    <recommendedName>
        <fullName evidence="7">RRM domain-containing protein</fullName>
    </recommendedName>
</protein>
<dbReference type="PANTHER" id="PTHR45894">
    <property type="entry name" value="RNA-BINDING PROTEIN 8A"/>
    <property type="match status" value="1"/>
</dbReference>
<keyword evidence="3" id="KW-0963">Cytoplasm</keyword>
<dbReference type="PRINTS" id="PR01738">
    <property type="entry name" value="RNABINDINGM8"/>
</dbReference>
<dbReference type="InterPro" id="IPR012677">
    <property type="entry name" value="Nucleotide-bd_a/b_plait_sf"/>
</dbReference>
<dbReference type="AlphaFoldDB" id="A0A7S3TVV9"/>
<dbReference type="GO" id="GO:0005634">
    <property type="term" value="C:nucleus"/>
    <property type="evidence" value="ECO:0007669"/>
    <property type="project" value="UniProtKB-SubCell"/>
</dbReference>
<dbReference type="GO" id="GO:0003729">
    <property type="term" value="F:mRNA binding"/>
    <property type="evidence" value="ECO:0007669"/>
    <property type="project" value="InterPro"/>
</dbReference>
<reference evidence="8" key="1">
    <citation type="submission" date="2021-01" db="EMBL/GenBank/DDBJ databases">
        <authorList>
            <person name="Corre E."/>
            <person name="Pelletier E."/>
            <person name="Niang G."/>
            <person name="Scheremetjew M."/>
            <person name="Finn R."/>
            <person name="Kale V."/>
            <person name="Holt S."/>
            <person name="Cochrane G."/>
            <person name="Meng A."/>
            <person name="Brown T."/>
            <person name="Cohen L."/>
        </authorList>
    </citation>
    <scope>NUCLEOTIDE SEQUENCE</scope>
    <source>
        <strain evidence="8">379</strain>
    </source>
</reference>
<evidence type="ECO:0000256" key="3">
    <source>
        <dbReference type="ARBA" id="ARBA00022490"/>
    </source>
</evidence>
<evidence type="ECO:0000313" key="8">
    <source>
        <dbReference type="EMBL" id="CAE0594319.1"/>
    </source>
</evidence>
<dbReference type="SMART" id="SM00360">
    <property type="entry name" value="RRM"/>
    <property type="match status" value="1"/>
</dbReference>
<evidence type="ECO:0000256" key="6">
    <source>
        <dbReference type="PROSITE-ProRule" id="PRU00176"/>
    </source>
</evidence>
<comment type="subcellular location">
    <subcellularLocation>
        <location evidence="2">Cytoplasm</location>
    </subcellularLocation>
    <subcellularLocation>
        <location evidence="1">Nucleus</location>
    </subcellularLocation>
</comment>
<dbReference type="Gene3D" id="3.30.70.330">
    <property type="match status" value="1"/>
</dbReference>
<dbReference type="GO" id="GO:0006396">
    <property type="term" value="P:RNA processing"/>
    <property type="evidence" value="ECO:0007669"/>
    <property type="project" value="InterPro"/>
</dbReference>